<protein>
    <recommendedName>
        <fullName evidence="4">DNA-binding protein</fullName>
    </recommendedName>
</protein>
<feature type="region of interest" description="Disordered" evidence="1">
    <location>
        <begin position="144"/>
        <end position="165"/>
    </location>
</feature>
<gene>
    <name evidence="2" type="ORF">CLV72_107198</name>
</gene>
<dbReference type="RefSeq" id="WP_211303049.1">
    <property type="nucleotide sequence ID" value="NZ_PVZC01000007.1"/>
</dbReference>
<dbReference type="AlphaFoldDB" id="A0A2T0PYQ4"/>
<organism evidence="2 3">
    <name type="scientific">Allonocardiopsis opalescens</name>
    <dbReference type="NCBI Taxonomy" id="1144618"/>
    <lineage>
        <taxon>Bacteria</taxon>
        <taxon>Bacillati</taxon>
        <taxon>Actinomycetota</taxon>
        <taxon>Actinomycetes</taxon>
        <taxon>Streptosporangiales</taxon>
        <taxon>Allonocardiopsis</taxon>
    </lineage>
</organism>
<reference evidence="2 3" key="1">
    <citation type="submission" date="2018-03" db="EMBL/GenBank/DDBJ databases">
        <title>Genomic Encyclopedia of Archaeal and Bacterial Type Strains, Phase II (KMG-II): from individual species to whole genera.</title>
        <authorList>
            <person name="Goeker M."/>
        </authorList>
    </citation>
    <scope>NUCLEOTIDE SEQUENCE [LARGE SCALE GENOMIC DNA]</scope>
    <source>
        <strain evidence="2 3">DSM 45601</strain>
    </source>
</reference>
<keyword evidence="3" id="KW-1185">Reference proteome</keyword>
<evidence type="ECO:0000313" key="3">
    <source>
        <dbReference type="Proteomes" id="UP000237846"/>
    </source>
</evidence>
<proteinExistence type="predicted"/>
<dbReference type="Proteomes" id="UP000237846">
    <property type="component" value="Unassembled WGS sequence"/>
</dbReference>
<name>A0A2T0PYQ4_9ACTN</name>
<dbReference type="EMBL" id="PVZC01000007">
    <property type="protein sequence ID" value="PRX96675.1"/>
    <property type="molecule type" value="Genomic_DNA"/>
</dbReference>
<comment type="caution">
    <text evidence="2">The sequence shown here is derived from an EMBL/GenBank/DDBJ whole genome shotgun (WGS) entry which is preliminary data.</text>
</comment>
<evidence type="ECO:0000313" key="2">
    <source>
        <dbReference type="EMBL" id="PRX96675.1"/>
    </source>
</evidence>
<evidence type="ECO:0000256" key="1">
    <source>
        <dbReference type="SAM" id="MobiDB-lite"/>
    </source>
</evidence>
<evidence type="ECO:0008006" key="4">
    <source>
        <dbReference type="Google" id="ProtNLM"/>
    </source>
</evidence>
<feature type="region of interest" description="Disordered" evidence="1">
    <location>
        <begin position="1"/>
        <end position="26"/>
    </location>
</feature>
<accession>A0A2T0PYQ4</accession>
<sequence length="165" mass="18018">MESTPTAGPTENASPAAQNATTSGHTDYSGVWLSRYEYYSSGRGTAHTGLHYALVRQEGDRLTVRSLPESSASPMTMDLTVSGKVATGTWTEQTEREGYYQGALYHGAIQLLADPTGRRMQGKWIGFGKEFEVNTGPWELVFQSSSTDQGTLDRFNHPSTASDEQ</sequence>